<proteinExistence type="predicted"/>
<organism evidence="2">
    <name type="scientific">Eutreptiella gymnastica</name>
    <dbReference type="NCBI Taxonomy" id="73025"/>
    <lineage>
        <taxon>Eukaryota</taxon>
        <taxon>Discoba</taxon>
        <taxon>Euglenozoa</taxon>
        <taxon>Euglenida</taxon>
        <taxon>Spirocuta</taxon>
        <taxon>Euglenophyceae</taxon>
        <taxon>Eutreptiales</taxon>
        <taxon>Eutreptiaceae</taxon>
        <taxon>Eutreptiella</taxon>
    </lineage>
</organism>
<dbReference type="AlphaFoldDB" id="A0A6U8H9S7"/>
<dbReference type="EMBL" id="HBGA01102105">
    <property type="protein sequence ID" value="CAD9026896.1"/>
    <property type="molecule type" value="Transcribed_RNA"/>
</dbReference>
<protein>
    <submittedName>
        <fullName evidence="2">Uncharacterized protein</fullName>
    </submittedName>
</protein>
<dbReference type="EMBL" id="HBGA01102099">
    <property type="protein sequence ID" value="CAD9026893.1"/>
    <property type="molecule type" value="Transcribed_RNA"/>
</dbReference>
<name>A0A6U8H9S7_9EUGL</name>
<evidence type="ECO:0000313" key="2">
    <source>
        <dbReference type="EMBL" id="CAD9026896.1"/>
    </source>
</evidence>
<evidence type="ECO:0000313" key="1">
    <source>
        <dbReference type="EMBL" id="CAD9026893.1"/>
    </source>
</evidence>
<gene>
    <name evidence="1" type="ORF">EGYM00392_LOCUS38023</name>
    <name evidence="2" type="ORF">EGYM00392_LOCUS38026</name>
</gene>
<sequence length="157" mass="17559">MPIDYDTIHISTDEEWKHHVKFTFQTRWMVVSFCKSLDEPLAAEFTKLASKFPSLTFAKVLIADMPLIDSLADAGIYWTLEPRYEIVIGGRCLSSQPNAKGTVIQGEHLLDGRLETILSTLVNQNYSVRKPATRVDPSSFLDNPTVPLTSTTLSATK</sequence>
<reference evidence="2" key="1">
    <citation type="submission" date="2021-01" db="EMBL/GenBank/DDBJ databases">
        <authorList>
            <person name="Corre E."/>
            <person name="Pelletier E."/>
            <person name="Niang G."/>
            <person name="Scheremetjew M."/>
            <person name="Finn R."/>
            <person name="Kale V."/>
            <person name="Holt S."/>
            <person name="Cochrane G."/>
            <person name="Meng A."/>
            <person name="Brown T."/>
            <person name="Cohen L."/>
        </authorList>
    </citation>
    <scope>NUCLEOTIDE SEQUENCE</scope>
    <source>
        <strain evidence="2">NIES-381</strain>
    </source>
</reference>
<accession>A0A6U8H9S7</accession>